<organism evidence="2 3">
    <name type="scientific">Liparis tanakae</name>
    <name type="common">Tanaka's snailfish</name>
    <dbReference type="NCBI Taxonomy" id="230148"/>
    <lineage>
        <taxon>Eukaryota</taxon>
        <taxon>Metazoa</taxon>
        <taxon>Chordata</taxon>
        <taxon>Craniata</taxon>
        <taxon>Vertebrata</taxon>
        <taxon>Euteleostomi</taxon>
        <taxon>Actinopterygii</taxon>
        <taxon>Neopterygii</taxon>
        <taxon>Teleostei</taxon>
        <taxon>Neoteleostei</taxon>
        <taxon>Acanthomorphata</taxon>
        <taxon>Eupercaria</taxon>
        <taxon>Perciformes</taxon>
        <taxon>Cottioidei</taxon>
        <taxon>Cottales</taxon>
        <taxon>Liparidae</taxon>
        <taxon>Liparis</taxon>
    </lineage>
</organism>
<dbReference type="Proteomes" id="UP000314294">
    <property type="component" value="Unassembled WGS sequence"/>
</dbReference>
<keyword evidence="3" id="KW-1185">Reference proteome</keyword>
<proteinExistence type="predicted"/>
<dbReference type="AlphaFoldDB" id="A0A4Z2J106"/>
<name>A0A4Z2J106_9TELE</name>
<sequence length="119" mass="13473">MTNDNLLSTLAAVVQLNPAFCERDARAISQRTERESGWRRCGVHAVANNNNLVNLRLRRKGDQGPRRMLMEALCAARVTGEKTTPERFNEQERLERGPREQAHIQRGAPFSSHTLAIHT</sequence>
<evidence type="ECO:0000313" key="3">
    <source>
        <dbReference type="Proteomes" id="UP000314294"/>
    </source>
</evidence>
<protein>
    <submittedName>
        <fullName evidence="2">Uncharacterized protein</fullName>
    </submittedName>
</protein>
<comment type="caution">
    <text evidence="2">The sequence shown here is derived from an EMBL/GenBank/DDBJ whole genome shotgun (WGS) entry which is preliminary data.</text>
</comment>
<accession>A0A4Z2J106</accession>
<evidence type="ECO:0000313" key="2">
    <source>
        <dbReference type="EMBL" id="TNN83846.1"/>
    </source>
</evidence>
<feature type="compositionally biased region" description="Basic and acidic residues" evidence="1">
    <location>
        <begin position="80"/>
        <end position="103"/>
    </location>
</feature>
<dbReference type="EMBL" id="SRLO01000031">
    <property type="protein sequence ID" value="TNN83846.1"/>
    <property type="molecule type" value="Genomic_DNA"/>
</dbReference>
<evidence type="ECO:0000256" key="1">
    <source>
        <dbReference type="SAM" id="MobiDB-lite"/>
    </source>
</evidence>
<gene>
    <name evidence="2" type="ORF">EYF80_006022</name>
</gene>
<reference evidence="2 3" key="1">
    <citation type="submission" date="2019-03" db="EMBL/GenBank/DDBJ databases">
        <title>First draft genome of Liparis tanakae, snailfish: a comprehensive survey of snailfish specific genes.</title>
        <authorList>
            <person name="Kim W."/>
            <person name="Song I."/>
            <person name="Jeong J.-H."/>
            <person name="Kim D."/>
            <person name="Kim S."/>
            <person name="Ryu S."/>
            <person name="Song J.Y."/>
            <person name="Lee S.K."/>
        </authorList>
    </citation>
    <scope>NUCLEOTIDE SEQUENCE [LARGE SCALE GENOMIC DNA]</scope>
    <source>
        <tissue evidence="2">Muscle</tissue>
    </source>
</reference>
<feature type="region of interest" description="Disordered" evidence="1">
    <location>
        <begin position="80"/>
        <end position="119"/>
    </location>
</feature>